<name>A0A238FBC7_9BASI</name>
<keyword evidence="1" id="KW-0472">Membrane</keyword>
<evidence type="ECO:0000256" key="1">
    <source>
        <dbReference type="SAM" id="Phobius"/>
    </source>
</evidence>
<keyword evidence="1" id="KW-0812">Transmembrane</keyword>
<evidence type="ECO:0000313" key="2">
    <source>
        <dbReference type="EMBL" id="SCV71150.1"/>
    </source>
</evidence>
<keyword evidence="1" id="KW-1133">Transmembrane helix</keyword>
<dbReference type="AlphaFoldDB" id="A0A238FBC7"/>
<gene>
    <name evidence="2" type="ORF">BQ2448_2738</name>
</gene>
<feature type="transmembrane region" description="Helical" evidence="1">
    <location>
        <begin position="180"/>
        <end position="201"/>
    </location>
</feature>
<evidence type="ECO:0000313" key="3">
    <source>
        <dbReference type="Proteomes" id="UP000198372"/>
    </source>
</evidence>
<sequence length="225" mass="24782">MLLDIYLGGFAMSLFLRHVRSVAWKSDGWRLRLLLLASMGVSLVDIGRSTADVYEQSLVDALALVPVGLLMGPMIQIYLARRASSKLFTIQVGKVGYFVFLGLCMGLNCAAALLYTVLSFESRTTGRTHFGPFDFNKSLGIYCGATCVIDMTITAALVIPYRARMVGDPQSRTDSAMRRLIKLAIHSAMYTSTFALIGAVLEFSFSIDDTRKFSMYAFQCTLGSM</sequence>
<accession>A0A238FBC7</accession>
<feature type="transmembrane region" description="Helical" evidence="1">
    <location>
        <begin position="92"/>
        <end position="118"/>
    </location>
</feature>
<protein>
    <submittedName>
        <fullName evidence="2">BQ2448_2738 protein</fullName>
    </submittedName>
</protein>
<feature type="transmembrane region" description="Helical" evidence="1">
    <location>
        <begin position="61"/>
        <end position="80"/>
    </location>
</feature>
<reference evidence="3" key="1">
    <citation type="submission" date="2016-09" db="EMBL/GenBank/DDBJ databases">
        <authorList>
            <person name="Jeantristanb JTB J.-T."/>
            <person name="Ricardo R."/>
        </authorList>
    </citation>
    <scope>NUCLEOTIDE SEQUENCE [LARGE SCALE GENOMIC DNA]</scope>
</reference>
<feature type="transmembrane region" description="Helical" evidence="1">
    <location>
        <begin position="138"/>
        <end position="159"/>
    </location>
</feature>
<keyword evidence="3" id="KW-1185">Reference proteome</keyword>
<proteinExistence type="predicted"/>
<organism evidence="2 3">
    <name type="scientific">Microbotryum intermedium</name>
    <dbReference type="NCBI Taxonomy" id="269621"/>
    <lineage>
        <taxon>Eukaryota</taxon>
        <taxon>Fungi</taxon>
        <taxon>Dikarya</taxon>
        <taxon>Basidiomycota</taxon>
        <taxon>Pucciniomycotina</taxon>
        <taxon>Microbotryomycetes</taxon>
        <taxon>Microbotryales</taxon>
        <taxon>Microbotryaceae</taxon>
        <taxon>Microbotryum</taxon>
    </lineage>
</organism>
<dbReference type="EMBL" id="FMSP01000007">
    <property type="protein sequence ID" value="SCV71150.1"/>
    <property type="molecule type" value="Genomic_DNA"/>
</dbReference>
<dbReference type="OrthoDB" id="2521637at2759"/>
<dbReference type="Proteomes" id="UP000198372">
    <property type="component" value="Unassembled WGS sequence"/>
</dbReference>